<dbReference type="PANTHER" id="PTHR43283:SF11">
    <property type="entry name" value="BETA-LACTAMASE-RELATED DOMAIN-CONTAINING PROTEIN"/>
    <property type="match status" value="1"/>
</dbReference>
<dbReference type="Proteomes" id="UP000030752">
    <property type="component" value="Unassembled WGS sequence"/>
</dbReference>
<dbReference type="GeneID" id="19978399"/>
<dbReference type="Gene3D" id="3.40.710.10">
    <property type="entry name" value="DD-peptidase/beta-lactamase superfamily"/>
    <property type="match status" value="1"/>
</dbReference>
<evidence type="ECO:0000313" key="3">
    <source>
        <dbReference type="EMBL" id="ETN43929.1"/>
    </source>
</evidence>
<proteinExistence type="predicted"/>
<feature type="domain" description="Beta-lactamase-related" evidence="2">
    <location>
        <begin position="77"/>
        <end position="290"/>
    </location>
</feature>
<gene>
    <name evidence="3" type="ORF">HMPREF1541_11060</name>
</gene>
<dbReference type="InterPro" id="IPR012338">
    <property type="entry name" value="Beta-lactam/transpept-like"/>
</dbReference>
<dbReference type="InParanoid" id="W2S7P8"/>
<dbReference type="PANTHER" id="PTHR43283">
    <property type="entry name" value="BETA-LACTAMASE-RELATED"/>
    <property type="match status" value="1"/>
</dbReference>
<dbReference type="EMBL" id="KB822717">
    <property type="protein sequence ID" value="ETN43929.1"/>
    <property type="molecule type" value="Genomic_DNA"/>
</dbReference>
<keyword evidence="1" id="KW-0378">Hydrolase</keyword>
<protein>
    <recommendedName>
        <fullName evidence="2">Beta-lactamase-related domain-containing protein</fullName>
    </recommendedName>
</protein>
<evidence type="ECO:0000313" key="4">
    <source>
        <dbReference type="Proteomes" id="UP000030752"/>
    </source>
</evidence>
<dbReference type="eggNOG" id="ENOG502ST58">
    <property type="taxonomic scope" value="Eukaryota"/>
</dbReference>
<dbReference type="VEuPathDB" id="FungiDB:HMPREF1541_11060"/>
<sequence>MPGPWKIPLQWVVGAAAGYCTVFLYNLNLATTTTTSISVGTNQTLSWNVSPGECSNGADENKSETRRHDNLLPFLRDIVDHGELPAVAAFTGKDHSSFYGASAGRRRRWSRAEASVFDFWHLGSNTKSMTAMILAMLIQDNLLSWNSTLGDLLADYTMLPQYAPITVSDLTTHHSGLTDEHLTALFAQLYSWSAADGRTRLSAATLNQPSSSTRGTFSYANINYIIAGLLIDRLTGSPAEDAFANRLFSPLALSDAGFGPLPEASTFSVCSPWPHIAVAWPVATFLGRGRAGGVVPYFSSLRYRDNPPALNTAGRVHMRMWQYGLYLAAALQGARGQAIPQLNISAESAALLNIVHGEADGEGCRRTFGGWRRCEDESHGDSDGVGDGDRGEGKFVLMHDGSNTKYYVHAAVDVGKRRTYTAFTNRGDDVAMELVRGIVKWMRDGMGVHGHGRGDDGDRHYEVEGLEEAEGLTEEL</sequence>
<dbReference type="SUPFAM" id="SSF56601">
    <property type="entry name" value="beta-lactamase/transpeptidase-like"/>
    <property type="match status" value="1"/>
</dbReference>
<dbReference type="RefSeq" id="XP_008713951.1">
    <property type="nucleotide sequence ID" value="XM_008715729.1"/>
</dbReference>
<dbReference type="HOGENOM" id="CLU_020027_14_4_1"/>
<dbReference type="AlphaFoldDB" id="W2S7P8"/>
<keyword evidence="4" id="KW-1185">Reference proteome</keyword>
<dbReference type="STRING" id="1220924.W2S7P8"/>
<name>W2S7P8_CYPE1</name>
<evidence type="ECO:0000256" key="1">
    <source>
        <dbReference type="ARBA" id="ARBA00022801"/>
    </source>
</evidence>
<dbReference type="GO" id="GO:0016787">
    <property type="term" value="F:hydrolase activity"/>
    <property type="evidence" value="ECO:0007669"/>
    <property type="project" value="UniProtKB-KW"/>
</dbReference>
<dbReference type="InterPro" id="IPR050789">
    <property type="entry name" value="Diverse_Enzym_Activities"/>
</dbReference>
<dbReference type="InterPro" id="IPR001466">
    <property type="entry name" value="Beta-lactam-related"/>
</dbReference>
<dbReference type="Pfam" id="PF00144">
    <property type="entry name" value="Beta-lactamase"/>
    <property type="match status" value="1"/>
</dbReference>
<reference evidence="3 4" key="1">
    <citation type="submission" date="2013-03" db="EMBL/GenBank/DDBJ databases">
        <title>The Genome Sequence of Phialophora europaea CBS 101466.</title>
        <authorList>
            <consortium name="The Broad Institute Genomics Platform"/>
            <person name="Cuomo C."/>
            <person name="de Hoog S."/>
            <person name="Gorbushina A."/>
            <person name="Walker B."/>
            <person name="Young S.K."/>
            <person name="Zeng Q."/>
            <person name="Gargeya S."/>
            <person name="Fitzgerald M."/>
            <person name="Haas B."/>
            <person name="Abouelleil A."/>
            <person name="Allen A.W."/>
            <person name="Alvarado L."/>
            <person name="Arachchi H.M."/>
            <person name="Berlin A.M."/>
            <person name="Chapman S.B."/>
            <person name="Gainer-Dewar J."/>
            <person name="Goldberg J."/>
            <person name="Griggs A."/>
            <person name="Gujja S."/>
            <person name="Hansen M."/>
            <person name="Howarth C."/>
            <person name="Imamovic A."/>
            <person name="Ireland A."/>
            <person name="Larimer J."/>
            <person name="McCowan C."/>
            <person name="Murphy C."/>
            <person name="Pearson M."/>
            <person name="Poon T.W."/>
            <person name="Priest M."/>
            <person name="Roberts A."/>
            <person name="Saif S."/>
            <person name="Shea T."/>
            <person name="Sisk P."/>
            <person name="Sykes S."/>
            <person name="Wortman J."/>
            <person name="Nusbaum C."/>
            <person name="Birren B."/>
        </authorList>
    </citation>
    <scope>NUCLEOTIDE SEQUENCE [LARGE SCALE GENOMIC DNA]</scope>
    <source>
        <strain evidence="3 4">CBS 101466</strain>
    </source>
</reference>
<accession>W2S7P8</accession>
<evidence type="ECO:0000259" key="2">
    <source>
        <dbReference type="Pfam" id="PF00144"/>
    </source>
</evidence>
<dbReference type="OrthoDB" id="5946976at2759"/>
<organism evidence="3 4">
    <name type="scientific">Cyphellophora europaea (strain CBS 101466)</name>
    <name type="common">Phialophora europaea</name>
    <dbReference type="NCBI Taxonomy" id="1220924"/>
    <lineage>
        <taxon>Eukaryota</taxon>
        <taxon>Fungi</taxon>
        <taxon>Dikarya</taxon>
        <taxon>Ascomycota</taxon>
        <taxon>Pezizomycotina</taxon>
        <taxon>Eurotiomycetes</taxon>
        <taxon>Chaetothyriomycetidae</taxon>
        <taxon>Chaetothyriales</taxon>
        <taxon>Cyphellophoraceae</taxon>
        <taxon>Cyphellophora</taxon>
    </lineage>
</organism>